<evidence type="ECO:0000256" key="1">
    <source>
        <dbReference type="SAM" id="Phobius"/>
    </source>
</evidence>
<proteinExistence type="predicted"/>
<dbReference type="SUPFAM" id="SSF81296">
    <property type="entry name" value="E set domains"/>
    <property type="match status" value="1"/>
</dbReference>
<reference evidence="4" key="1">
    <citation type="submission" date="2017-09" db="EMBL/GenBank/DDBJ databases">
        <title>Depth-based differentiation of microbial function through sediment-hosted aquifers and enrichment of novel symbionts in the deep terrestrial subsurface.</title>
        <authorList>
            <person name="Probst A.J."/>
            <person name="Ladd B."/>
            <person name="Jarett J.K."/>
            <person name="Geller-Mcgrath D.E."/>
            <person name="Sieber C.M.K."/>
            <person name="Emerson J.B."/>
            <person name="Anantharaman K."/>
            <person name="Thomas B.C."/>
            <person name="Malmstrom R."/>
            <person name="Stieglmeier M."/>
            <person name="Klingl A."/>
            <person name="Woyke T."/>
            <person name="Ryan C.M."/>
            <person name="Banfield J.F."/>
        </authorList>
    </citation>
    <scope>NUCLEOTIDE SEQUENCE [LARGE SCALE GENOMIC DNA]</scope>
</reference>
<protein>
    <recommendedName>
        <fullName evidence="2">IPT/TIG domain-containing protein</fullName>
    </recommendedName>
</protein>
<keyword evidence="1" id="KW-0472">Membrane</keyword>
<keyword evidence="1" id="KW-1133">Transmembrane helix</keyword>
<dbReference type="EMBL" id="PEYT01000028">
    <property type="protein sequence ID" value="PIS22848.1"/>
    <property type="molecule type" value="Genomic_DNA"/>
</dbReference>
<evidence type="ECO:0000313" key="3">
    <source>
        <dbReference type="EMBL" id="PIS22848.1"/>
    </source>
</evidence>
<accession>A0A2H0XFF3</accession>
<organism evidence="3 4">
    <name type="scientific">candidate division WWE3 bacterium CG08_land_8_20_14_0_20_40_13</name>
    <dbReference type="NCBI Taxonomy" id="1975084"/>
    <lineage>
        <taxon>Bacteria</taxon>
        <taxon>Katanobacteria</taxon>
    </lineage>
</organism>
<dbReference type="InterPro" id="IPR013783">
    <property type="entry name" value="Ig-like_fold"/>
</dbReference>
<dbReference type="Gene3D" id="2.60.40.10">
    <property type="entry name" value="Immunoglobulins"/>
    <property type="match status" value="1"/>
</dbReference>
<dbReference type="InterPro" id="IPR002909">
    <property type="entry name" value="IPT_dom"/>
</dbReference>
<name>A0A2H0XFF3_UNCKA</name>
<sequence length="153" mass="16964">MIKRLLVKLDDIPLRQFVSYAFILAVFVAIPFSVYLTQKQTNYRAGAEAEKFPVVAVDTDSIPYPNSPPVIFDVQKQYGKIDDSVLITGDNFGDAQRESFVLIGGEVLSGEEIPFWSNTQIEVKIPQGARDGSVEVNVNGQEVVWSGVLTIIR</sequence>
<comment type="caution">
    <text evidence="3">The sequence shown here is derived from an EMBL/GenBank/DDBJ whole genome shotgun (WGS) entry which is preliminary data.</text>
</comment>
<feature type="domain" description="IPT/TIG" evidence="2">
    <location>
        <begin position="69"/>
        <end position="142"/>
    </location>
</feature>
<dbReference type="AlphaFoldDB" id="A0A2H0XFF3"/>
<dbReference type="Pfam" id="PF01833">
    <property type="entry name" value="TIG"/>
    <property type="match status" value="1"/>
</dbReference>
<feature type="transmembrane region" description="Helical" evidence="1">
    <location>
        <begin position="17"/>
        <end position="36"/>
    </location>
</feature>
<dbReference type="CDD" id="cd00102">
    <property type="entry name" value="IPT"/>
    <property type="match status" value="1"/>
</dbReference>
<keyword evidence="1" id="KW-0812">Transmembrane</keyword>
<dbReference type="Proteomes" id="UP000230340">
    <property type="component" value="Unassembled WGS sequence"/>
</dbReference>
<dbReference type="InterPro" id="IPR014756">
    <property type="entry name" value="Ig_E-set"/>
</dbReference>
<evidence type="ECO:0000259" key="2">
    <source>
        <dbReference type="Pfam" id="PF01833"/>
    </source>
</evidence>
<evidence type="ECO:0000313" key="4">
    <source>
        <dbReference type="Proteomes" id="UP000230340"/>
    </source>
</evidence>
<gene>
    <name evidence="3" type="ORF">COT49_03310</name>
</gene>